<dbReference type="InterPro" id="IPR004151">
    <property type="entry name" value="7TM_GPCR_serpentine_rcpt_Sre"/>
</dbReference>
<evidence type="ECO:0000313" key="2">
    <source>
        <dbReference type="EnsemblMetazoa" id="PPA41001.1"/>
    </source>
</evidence>
<comment type="similarity">
    <text evidence="1">Belongs to the nematode receptor-like protein sre family.</text>
</comment>
<dbReference type="PANTHER" id="PTHR47521">
    <property type="entry name" value="SERPENTINE RECEPTOR, CLASS E (EPSILON)-RELATED"/>
    <property type="match status" value="1"/>
</dbReference>
<accession>A0A2A6CMK4</accession>
<name>A0A2A6CMK4_PRIPA</name>
<dbReference type="Proteomes" id="UP000005239">
    <property type="component" value="Unassembled WGS sequence"/>
</dbReference>
<reference evidence="2" key="2">
    <citation type="submission" date="2022-06" db="UniProtKB">
        <authorList>
            <consortium name="EnsemblMetazoa"/>
        </authorList>
    </citation>
    <scope>IDENTIFICATION</scope>
    <source>
        <strain evidence="2">PS312</strain>
    </source>
</reference>
<dbReference type="GO" id="GO:0007606">
    <property type="term" value="P:sensory perception of chemical stimulus"/>
    <property type="evidence" value="ECO:0007669"/>
    <property type="project" value="InterPro"/>
</dbReference>
<organism evidence="2 3">
    <name type="scientific">Pristionchus pacificus</name>
    <name type="common">Parasitic nematode worm</name>
    <dbReference type="NCBI Taxonomy" id="54126"/>
    <lineage>
        <taxon>Eukaryota</taxon>
        <taxon>Metazoa</taxon>
        <taxon>Ecdysozoa</taxon>
        <taxon>Nematoda</taxon>
        <taxon>Chromadorea</taxon>
        <taxon>Rhabditida</taxon>
        <taxon>Rhabditina</taxon>
        <taxon>Diplogasteromorpha</taxon>
        <taxon>Diplogasteroidea</taxon>
        <taxon>Neodiplogasteridae</taxon>
        <taxon>Pristionchus</taxon>
    </lineage>
</organism>
<proteinExistence type="inferred from homology"/>
<protein>
    <submittedName>
        <fullName evidence="2">G protein-coupled receptor</fullName>
    </submittedName>
</protein>
<evidence type="ECO:0000313" key="3">
    <source>
        <dbReference type="Proteomes" id="UP000005239"/>
    </source>
</evidence>
<dbReference type="AlphaFoldDB" id="A0A2A6CMK4"/>
<evidence type="ECO:0000256" key="1">
    <source>
        <dbReference type="ARBA" id="ARBA00006803"/>
    </source>
</evidence>
<dbReference type="GO" id="GO:0016020">
    <property type="term" value="C:membrane"/>
    <property type="evidence" value="ECO:0007669"/>
    <property type="project" value="InterPro"/>
</dbReference>
<dbReference type="Pfam" id="PF03125">
    <property type="entry name" value="Sre"/>
    <property type="match status" value="1"/>
</dbReference>
<dbReference type="PANTHER" id="PTHR47521:SF7">
    <property type="entry name" value="SERPENTINE RECEPTOR CLASS EPSILON-6"/>
    <property type="match status" value="1"/>
</dbReference>
<dbReference type="EnsemblMetazoa" id="PPA41001.1">
    <property type="protein sequence ID" value="PPA41001.1"/>
    <property type="gene ID" value="WBGene00279370"/>
</dbReference>
<gene>
    <name evidence="2" type="primary">WBGene00279370</name>
</gene>
<sequence>MYLVNYLLHTDKFYPAFEIIFGIELLFIVLTIVVGIIVITLSCKAVTLHRLVRLRVAFPIVFALFHAASQVVVIHEEHFGPSVHAETTPWIIASLIKQFFFGYMTLIAFIVALDRWVATKAWSWYESGARSTLLFFLLQELIICSISATIAILYVFDNITAFGSYYCFAGQGITGAICFFFVFRCNLSEMRELKKGAVINKYCVAKIYQIKENISVLKSYIQIARPLIAVGAPPFIFILVYMVVPPNVGLDGLRLFSAALFELWLTIASFVMICLVPCYFPQLTRPMEKFSKRGSSIAPIAEIEKNTPEAGDAYFTMLAREWA</sequence>
<reference evidence="3" key="1">
    <citation type="journal article" date="2008" name="Nat. Genet.">
        <title>The Pristionchus pacificus genome provides a unique perspective on nematode lifestyle and parasitism.</title>
        <authorList>
            <person name="Dieterich C."/>
            <person name="Clifton S.W."/>
            <person name="Schuster L.N."/>
            <person name="Chinwalla A."/>
            <person name="Delehaunty K."/>
            <person name="Dinkelacker I."/>
            <person name="Fulton L."/>
            <person name="Fulton R."/>
            <person name="Godfrey J."/>
            <person name="Minx P."/>
            <person name="Mitreva M."/>
            <person name="Roeseler W."/>
            <person name="Tian H."/>
            <person name="Witte H."/>
            <person name="Yang S.P."/>
            <person name="Wilson R.K."/>
            <person name="Sommer R.J."/>
        </authorList>
    </citation>
    <scope>NUCLEOTIDE SEQUENCE [LARGE SCALE GENOMIC DNA]</scope>
    <source>
        <strain evidence="3">PS312</strain>
    </source>
</reference>
<dbReference type="InterPro" id="IPR052860">
    <property type="entry name" value="NRL-GPCR1"/>
</dbReference>
<accession>A0A8R1Z4Y4</accession>
<keyword evidence="3" id="KW-1185">Reference proteome</keyword>